<accession>A0ABD2NAS9</accession>
<feature type="compositionally biased region" description="Basic residues" evidence="2">
    <location>
        <begin position="821"/>
        <end position="832"/>
    </location>
</feature>
<evidence type="ECO:0000256" key="1">
    <source>
        <dbReference type="ARBA" id="ARBA00007949"/>
    </source>
</evidence>
<reference evidence="4 5" key="1">
    <citation type="journal article" date="2021" name="BMC Biol.">
        <title>Horizontally acquired antibacterial genes associated with adaptive radiation of ladybird beetles.</title>
        <authorList>
            <person name="Li H.S."/>
            <person name="Tang X.F."/>
            <person name="Huang Y.H."/>
            <person name="Xu Z.Y."/>
            <person name="Chen M.L."/>
            <person name="Du X.Y."/>
            <person name="Qiu B.Y."/>
            <person name="Chen P.T."/>
            <person name="Zhang W."/>
            <person name="Slipinski A."/>
            <person name="Escalona H.E."/>
            <person name="Waterhouse R.M."/>
            <person name="Zwick A."/>
            <person name="Pang H."/>
        </authorList>
    </citation>
    <scope>NUCLEOTIDE SEQUENCE [LARGE SCALE GENOMIC DNA]</scope>
    <source>
        <strain evidence="4">SYSU2018</strain>
    </source>
</reference>
<name>A0ABD2NAS9_9CUCU</name>
<evidence type="ECO:0000313" key="5">
    <source>
        <dbReference type="Proteomes" id="UP001516400"/>
    </source>
</evidence>
<dbReference type="Gene3D" id="3.40.50.1820">
    <property type="entry name" value="alpha/beta hydrolase"/>
    <property type="match status" value="1"/>
</dbReference>
<comment type="caution">
    <text evidence="4">The sequence shown here is derived from an EMBL/GenBank/DDBJ whole genome shotgun (WGS) entry which is preliminary data.</text>
</comment>
<protein>
    <recommendedName>
        <fullName evidence="3">DUF676 domain-containing protein</fullName>
    </recommendedName>
</protein>
<proteinExistence type="inferred from homology"/>
<evidence type="ECO:0000259" key="3">
    <source>
        <dbReference type="Pfam" id="PF05057"/>
    </source>
</evidence>
<feature type="compositionally biased region" description="Low complexity" evidence="2">
    <location>
        <begin position="777"/>
        <end position="793"/>
    </location>
</feature>
<feature type="region of interest" description="Disordered" evidence="2">
    <location>
        <begin position="670"/>
        <end position="710"/>
    </location>
</feature>
<dbReference type="InterPro" id="IPR044294">
    <property type="entry name" value="Lipase-like"/>
</dbReference>
<dbReference type="Proteomes" id="UP001516400">
    <property type="component" value="Unassembled WGS sequence"/>
</dbReference>
<feature type="region of interest" description="Disordered" evidence="2">
    <location>
        <begin position="812"/>
        <end position="832"/>
    </location>
</feature>
<dbReference type="SUPFAM" id="SSF53474">
    <property type="entry name" value="alpha/beta-Hydrolases"/>
    <property type="match status" value="1"/>
</dbReference>
<feature type="compositionally biased region" description="Low complexity" evidence="2">
    <location>
        <begin position="692"/>
        <end position="710"/>
    </location>
</feature>
<dbReference type="Pfam" id="PF12394">
    <property type="entry name" value="DUF3657"/>
    <property type="match status" value="1"/>
</dbReference>
<keyword evidence="5" id="KW-1185">Reference proteome</keyword>
<feature type="region of interest" description="Disordered" evidence="2">
    <location>
        <begin position="777"/>
        <end position="797"/>
    </location>
</feature>
<feature type="region of interest" description="Disordered" evidence="2">
    <location>
        <begin position="865"/>
        <end position="893"/>
    </location>
</feature>
<dbReference type="AlphaFoldDB" id="A0ABD2NAS9"/>
<evidence type="ECO:0000256" key="2">
    <source>
        <dbReference type="SAM" id="MobiDB-lite"/>
    </source>
</evidence>
<feature type="compositionally biased region" description="Polar residues" evidence="2">
    <location>
        <begin position="878"/>
        <end position="887"/>
    </location>
</feature>
<dbReference type="PANTHER" id="PTHR12482">
    <property type="entry name" value="LIPASE ROG1-RELATED-RELATED"/>
    <property type="match status" value="1"/>
</dbReference>
<feature type="compositionally biased region" description="Basic residues" evidence="2">
    <location>
        <begin position="678"/>
        <end position="690"/>
    </location>
</feature>
<dbReference type="EMBL" id="JABFTP020000083">
    <property type="protein sequence ID" value="KAL3275276.1"/>
    <property type="molecule type" value="Genomic_DNA"/>
</dbReference>
<dbReference type="InterPro" id="IPR007751">
    <property type="entry name" value="DUF676_lipase-like"/>
</dbReference>
<comment type="similarity">
    <text evidence="1">Belongs to the FAM135 family.</text>
</comment>
<dbReference type="FunFam" id="3.40.50.1820:FF:000004">
    <property type="entry name" value="Protein FAM135A isoform a"/>
    <property type="match status" value="1"/>
</dbReference>
<gene>
    <name evidence="4" type="ORF">HHI36_020044</name>
</gene>
<organism evidence="4 5">
    <name type="scientific">Cryptolaemus montrouzieri</name>
    <dbReference type="NCBI Taxonomy" id="559131"/>
    <lineage>
        <taxon>Eukaryota</taxon>
        <taxon>Metazoa</taxon>
        <taxon>Ecdysozoa</taxon>
        <taxon>Arthropoda</taxon>
        <taxon>Hexapoda</taxon>
        <taxon>Insecta</taxon>
        <taxon>Pterygota</taxon>
        <taxon>Neoptera</taxon>
        <taxon>Endopterygota</taxon>
        <taxon>Coleoptera</taxon>
        <taxon>Polyphaga</taxon>
        <taxon>Cucujiformia</taxon>
        <taxon>Coccinelloidea</taxon>
        <taxon>Coccinellidae</taxon>
        <taxon>Scymninae</taxon>
        <taxon>Scymnini</taxon>
        <taxon>Cryptolaemus</taxon>
    </lineage>
</organism>
<sequence length="1254" mass="143134">MCELQSTIEFSVELYKFYNVDLFQRGMYQVRCSLRVSSKLTAEIEVTTPEVTTGLGSAIVLGNYGACRPFQILYRNEEVTLKDVILLRCHMLVDGNHLKESFEKAEFSLALELWFSDSSPASMILVSSRILQLNFSPIDGLHYHLPVLFDYFHLSAISLTIHATLTALHQPSLKRGILKYMQSCAPKTTKSWNRARSTQCSLLTDPVLPVTSNKIYSRINEYPQIQLDAYNVLIEASNNLKATIKEYRILLLQREEVITENYENLILKQEKYDFKKCSKRNAPIRESSILAELCADNIKLWNYFLLNFSCKTAIQQKLSKKHHNMRVRRFSEFFFLVYNPRRTAIGSFDTNYQKYLVIADIGRRSKYMQTLPSLPVQCIALDGDSSTMPIIFEDQYQDFTENSQKHSYNLQLRATMKRDFPLKTTKVFEETSCSCGIDVLLDRKKKPEKNLLNSDFYNFPTYSKTLKVPTRHSKSLDQLQLNGKSGLHHSLNNLPVSELQTCEHKTKFNQMEIKLKNVASERNMRNCQESSSNNKFNSARNLTYDKTSCMCSLLTNHNSTSNKKSETVLRNSVNILDTGNRGNDTARKKEKHKKHENIRDDSPKKKTCQKLVKSLSQTSNINAQKLPRSNSMQLFTEKRMTEDVKKYNTLLAKPDEKNIKTNVARKSLSLNSDTYTGQKRKIKYSKHKSKSNNESRNSQISSSSSNESLPSYKKFTGSIFEFNKKLGVMKKSKSTSNIQQAKVCPFLSHSESLPNVLPKVDNKLSYANLKYYTSSSSTSEQSGWISSRSSSSSIDLHGKTRDLDVNKILPINTSESLNGSGKKHSTRSKRSTRKGIYNTTTFNLDIPLNKGCDTYNQGNIYDGIALPPPKQFRDRESPSGSVTNGTNNEEEPTGVDNLLYHVIDTRTNLQTEYNPFNYCKSIQTEEINFYRGTNAENENVFRKAKSEFKSQLNFPGILYSDLNLFASTVPYFHVSDEFRVFSPEGLHLIVCVHGLDGNSADLRLVKTYLELGLPGAYLDFLMSERNQGDTFSDFDTMTDRLVSEILHYLDSSSIRPTRVSFVGHSLGNIIIRSALTRPQMKFLLPRLHTFLSLSGPHLGTLYNSSGLVNMGMWFMQKWKKSGSLLQLCLKDTTDWRRSFLYTLSQRSTIHHFKNILLCGSGQDRYVPLHSARIELCKEAIKDTSEQGAIFREMVHNIISPIISKKDVNLLRYDIHHALPNTANALIGRAAHIAVLDSELFIEKFMAVVGIKYFR</sequence>
<dbReference type="Pfam" id="PF05057">
    <property type="entry name" value="DUF676"/>
    <property type="match status" value="1"/>
</dbReference>
<feature type="region of interest" description="Disordered" evidence="2">
    <location>
        <begin position="576"/>
        <end position="606"/>
    </location>
</feature>
<evidence type="ECO:0000313" key="4">
    <source>
        <dbReference type="EMBL" id="KAL3275276.1"/>
    </source>
</evidence>
<feature type="domain" description="DUF676" evidence="3">
    <location>
        <begin position="984"/>
        <end position="1176"/>
    </location>
</feature>
<dbReference type="InterPro" id="IPR022122">
    <property type="entry name" value="DUF3657"/>
</dbReference>
<dbReference type="PANTHER" id="PTHR12482:SF5">
    <property type="entry name" value="DUF676 DOMAIN-CONTAINING PROTEIN"/>
    <property type="match status" value="1"/>
</dbReference>
<dbReference type="InterPro" id="IPR029058">
    <property type="entry name" value="AB_hydrolase_fold"/>
</dbReference>